<feature type="region of interest" description="Disordered" evidence="1">
    <location>
        <begin position="1"/>
        <end position="20"/>
    </location>
</feature>
<sequence>MDLDRDAAPPAGGATPARLHQPGTDRLWGESWYFDFAAADGTAGGFVRVGDYPLLGRRWYWAYVVVGDRATGYALEVPLTGGRDLPWTADDPALRFLVEPGNGGWRLTAGGDGFGLDLTWREQAPPYGYARGSRMEQSGWAVGEVALGGAAFPVEGPGQRDHSWGVRDWWRIGWTWCAVRLSDGTRFQATYLDARGRIPPDGYLLAPGDSPQPVDDVAAGADSLRMNGTVLEFSDIAHVTIELRAPDGRLSRLRRAMTRVRAVTEPAGGERDGAVRHGIGWRERNVPQRQGRRA</sequence>
<evidence type="ECO:0000259" key="2">
    <source>
        <dbReference type="Pfam" id="PF23213"/>
    </source>
</evidence>
<gene>
    <name evidence="3" type="ORF">ACFYXI_15515</name>
</gene>
<dbReference type="InterPro" id="IPR055493">
    <property type="entry name" value="DUF7065"/>
</dbReference>
<dbReference type="RefSeq" id="WP_387411791.1">
    <property type="nucleotide sequence ID" value="NZ_JBIASD010000009.1"/>
</dbReference>
<reference evidence="3 4" key="1">
    <citation type="submission" date="2024-10" db="EMBL/GenBank/DDBJ databases">
        <title>The Natural Products Discovery Center: Release of the First 8490 Sequenced Strains for Exploring Actinobacteria Biosynthetic Diversity.</title>
        <authorList>
            <person name="Kalkreuter E."/>
            <person name="Kautsar S.A."/>
            <person name="Yang D."/>
            <person name="Bader C.D."/>
            <person name="Teijaro C.N."/>
            <person name="Fluegel L."/>
            <person name="Davis C.M."/>
            <person name="Simpson J.R."/>
            <person name="Lauterbach L."/>
            <person name="Steele A.D."/>
            <person name="Gui C."/>
            <person name="Meng S."/>
            <person name="Li G."/>
            <person name="Viehrig K."/>
            <person name="Ye F."/>
            <person name="Su P."/>
            <person name="Kiefer A.F."/>
            <person name="Nichols A."/>
            <person name="Cepeda A.J."/>
            <person name="Yan W."/>
            <person name="Fan B."/>
            <person name="Jiang Y."/>
            <person name="Adhikari A."/>
            <person name="Zheng C.-J."/>
            <person name="Schuster L."/>
            <person name="Cowan T.M."/>
            <person name="Smanski M.J."/>
            <person name="Chevrette M.G."/>
            <person name="De Carvalho L.P.S."/>
            <person name="Shen B."/>
        </authorList>
    </citation>
    <scope>NUCLEOTIDE SEQUENCE [LARGE SCALE GENOMIC DNA]</scope>
    <source>
        <strain evidence="3 4">NPDC002173</strain>
    </source>
</reference>
<evidence type="ECO:0000313" key="3">
    <source>
        <dbReference type="EMBL" id="MFF3667006.1"/>
    </source>
</evidence>
<feature type="compositionally biased region" description="Low complexity" evidence="1">
    <location>
        <begin position="8"/>
        <end position="17"/>
    </location>
</feature>
<keyword evidence="4" id="KW-1185">Reference proteome</keyword>
<dbReference type="EMBL" id="JBIASD010000009">
    <property type="protein sequence ID" value="MFF3667006.1"/>
    <property type="molecule type" value="Genomic_DNA"/>
</dbReference>
<name>A0ABW6SPW4_9ACTN</name>
<proteinExistence type="predicted"/>
<dbReference type="Proteomes" id="UP001602013">
    <property type="component" value="Unassembled WGS sequence"/>
</dbReference>
<dbReference type="Pfam" id="PF23213">
    <property type="entry name" value="DUF7065"/>
    <property type="match status" value="1"/>
</dbReference>
<evidence type="ECO:0000256" key="1">
    <source>
        <dbReference type="SAM" id="MobiDB-lite"/>
    </source>
</evidence>
<protein>
    <recommendedName>
        <fullName evidence="2">DUF7065 domain-containing protein</fullName>
    </recommendedName>
</protein>
<feature type="domain" description="DUF7065" evidence="2">
    <location>
        <begin position="19"/>
        <end position="167"/>
    </location>
</feature>
<dbReference type="SUPFAM" id="SSF159245">
    <property type="entry name" value="AttH-like"/>
    <property type="match status" value="1"/>
</dbReference>
<evidence type="ECO:0000313" key="4">
    <source>
        <dbReference type="Proteomes" id="UP001602013"/>
    </source>
</evidence>
<comment type="caution">
    <text evidence="3">The sequence shown here is derived from an EMBL/GenBank/DDBJ whole genome shotgun (WGS) entry which is preliminary data.</text>
</comment>
<accession>A0ABW6SPW4</accession>
<organism evidence="3 4">
    <name type="scientific">Microtetraspora malaysiensis</name>
    <dbReference type="NCBI Taxonomy" id="161358"/>
    <lineage>
        <taxon>Bacteria</taxon>
        <taxon>Bacillati</taxon>
        <taxon>Actinomycetota</taxon>
        <taxon>Actinomycetes</taxon>
        <taxon>Streptosporangiales</taxon>
        <taxon>Streptosporangiaceae</taxon>
        <taxon>Microtetraspora</taxon>
    </lineage>
</organism>